<dbReference type="Proteomes" id="UP001634393">
    <property type="component" value="Unassembled WGS sequence"/>
</dbReference>
<organism evidence="3 4">
    <name type="scientific">Penstemon smallii</name>
    <dbReference type="NCBI Taxonomy" id="265156"/>
    <lineage>
        <taxon>Eukaryota</taxon>
        <taxon>Viridiplantae</taxon>
        <taxon>Streptophyta</taxon>
        <taxon>Embryophyta</taxon>
        <taxon>Tracheophyta</taxon>
        <taxon>Spermatophyta</taxon>
        <taxon>Magnoliopsida</taxon>
        <taxon>eudicotyledons</taxon>
        <taxon>Gunneridae</taxon>
        <taxon>Pentapetalae</taxon>
        <taxon>asterids</taxon>
        <taxon>lamiids</taxon>
        <taxon>Lamiales</taxon>
        <taxon>Plantaginaceae</taxon>
        <taxon>Cheloneae</taxon>
        <taxon>Penstemon</taxon>
    </lineage>
</organism>
<evidence type="ECO:0008006" key="5">
    <source>
        <dbReference type="Google" id="ProtNLM"/>
    </source>
</evidence>
<accession>A0ABD3T109</accession>
<protein>
    <recommendedName>
        <fullName evidence="5">Nucleolar pre-ribosomal-associated protein 1</fullName>
    </recommendedName>
</protein>
<evidence type="ECO:0000259" key="2">
    <source>
        <dbReference type="Pfam" id="PF16201"/>
    </source>
</evidence>
<dbReference type="InterPro" id="IPR039844">
    <property type="entry name" value="URB1"/>
</dbReference>
<keyword evidence="4" id="KW-1185">Reference proteome</keyword>
<name>A0ABD3T109_9LAMI</name>
<evidence type="ECO:0000313" key="3">
    <source>
        <dbReference type="EMBL" id="KAL3830073.1"/>
    </source>
</evidence>
<gene>
    <name evidence="3" type="ORF">ACJIZ3_018875</name>
</gene>
<feature type="domain" description="URB1 N-terminal" evidence="1">
    <location>
        <begin position="100"/>
        <end position="410"/>
    </location>
</feature>
<dbReference type="PANTHER" id="PTHR13500">
    <property type="entry name" value="NUCLEOLAR PRERIBOSOMAL-ASSOCIATED PROTEIN 1"/>
    <property type="match status" value="1"/>
</dbReference>
<dbReference type="PANTHER" id="PTHR13500:SF0">
    <property type="entry name" value="NUCLEOLAR PRE-RIBOSOMAL-ASSOCIATED PROTEIN 1"/>
    <property type="match status" value="1"/>
</dbReference>
<feature type="domain" description="URB1 C-terminal" evidence="2">
    <location>
        <begin position="2015"/>
        <end position="2201"/>
    </location>
</feature>
<evidence type="ECO:0000259" key="1">
    <source>
        <dbReference type="Pfam" id="PF11707"/>
    </source>
</evidence>
<dbReference type="InterPro" id="IPR021714">
    <property type="entry name" value="URB1_N"/>
</dbReference>
<dbReference type="Pfam" id="PF16201">
    <property type="entry name" value="NopRA1"/>
    <property type="match status" value="1"/>
</dbReference>
<proteinExistence type="predicted"/>
<evidence type="ECO:0000313" key="4">
    <source>
        <dbReference type="Proteomes" id="UP001634393"/>
    </source>
</evidence>
<dbReference type="EMBL" id="JBJXBP010000005">
    <property type="protein sequence ID" value="KAL3830073.1"/>
    <property type="molecule type" value="Genomic_DNA"/>
</dbReference>
<dbReference type="Pfam" id="PF11707">
    <property type="entry name" value="Npa1"/>
    <property type="match status" value="1"/>
</dbReference>
<sequence>MEYKLNDESKIKDLFRNLPSVELHLFTDASLPESTNKFHNEELTNKFNNEAKLKELLRNIASVELQLCSDASKEFIKVLKSDKGSEFVRAYLQTSSNLVEISQAWEFRKGKPGFSHILNLISAILKHCNNSNVGDDDGGGGVKYCELLDKFAWGLIEEEKMRDLYKELKSKEGKRQNAVLLLLASIVRRNSQLAWEVAKTFDFKLSFFPKLAEVRLRAKFGEGKRKSLSTRKAFVGFAMAFLEAGTPRLLRGVLQQKEMYSGVLRGLGNDDEETVIYILSVLRDRVLVPESLVPPGLRSVLFGSVTLEKLVGISGRDDFGDAAELAHNVLVMVCTNPVNGLMPDMERQPTPLRGNRKRLLDLMKKLKATEVEYHKDLLMAVVKGRPFLASEFLDEFPYNLEDIASANWFAAISLAADVVSSVRDGLSFGFVDKPPAYDSPYLQNIFKCIVPRPFTRLVINKGLLHSDSLVKHGTLRLVLEALKLLDSLMNSVNSFAHSNNQNDWAALKAEIQNGVRMLLPDPQVLLSLLSPLDSHFTSLESTTKRKAETEYVSEHNASVHKRLKSSTSNEDMDIVVVGVDSFSEVDFSGKEVADSGGEQQSENGADTLKILGDLWGLGPCSMKHMYLRDGDTYFYSKLLDTLMIFNRTMPMAFEGFDFFKLLPNNPLSLPTMLLQSLLYLLNEHVNQFSGDATLIRTQPQIYKHLHPVIQLLLYSPVKEIKDQAFILAKAAMLSSGAFDNNPRDICAWFFFIPGYSGDHVCVEDLEVEIFQNLSSLVVSFLCDAVATTGNNLYKYMGFLRHYIYDSEGGKGRSPDVSPFIICVLEKCLRLLNSDSGSFKLPQKSLISLYVCNTIKYVLDTQVNAGPLSLLIDRVLTEKLENFSSKVNSLEPCKCPCEWRPLKTLLHFSRNLLYQQCYSIYSSVEEVTQSSNSFFNTMRDIKEVLRSEYEVGLVGLTMGFSFSLMCTRPSELLHSFPLILSISNNLLKVPFSVLASIFFLESSFLTDVSKLWPEIFYSGLESVIHGKEKEVIDKENLDSEEAASAAFAFYLKRAPFCVLFSSIVQSNTLHLFEQSTLQTLLLDKLTEMPFDHLVSSLCHVLFWINHARSSYRVGSVDEVEMLSEMCFILAEHLLKQLLVENVNIVNPAHVRAPLPPQYAVEVAEIILNHPVVTATLNQPISGKEFSDSVFKGTLETSLAPVKEGIHRMDHHILNLLRSVFELLFPMCNGQSSEQAINGITQISRAFKALSQKLFQVFKNKFDGCIQSLDFKPLVPTFYAVHTLIRFISPFELLELVDFLFSRIDFIDTSLDLQSRENSLFVCLHLAGCTFDILSEYIWQPNSESYCIYGTDETHFDVSLFERIFSQVFEIATRLKLDVANICLLKAVNVVKLHKVIQQTYLPSIMVLSRVVASIPVNVLSHCLNGVNRTKAELLYLIAETSPLHLSVIGYMFSEMLNKSILPKANLTEETSAHSFTDEELVMLLPTVFLYLKSVISKSGGERSKSFKCILLVYGQMLLNGFSSWEIFVSRNIFEIGLHEMLPASTEELLNLFSDSILGKAIIVARDHLALSDDLMKSEKRLNLFNSVCPYTSDSDGLFDYDCGETELYLLSESLEFVNRIVAKTNFCRMLLFPHYNHFNGQLVDNEDRKLITLEVDSEIEKSRIQFLRMLINSWIFTIKKFPMNLDHSGNIEPHNLSVYRFLEIFMLSNILDLTTEIHGCLIKLSSLPFLEQLVKSFLLYRFGDGLTLKMLRTVLTCLSDGNFSCASVMQLLLAHSQFPKLVQFGSKSHDSTQLGLVFTPMQSILKSFVIPHTHLNTSDCKNDTLICRRHIDLLELVKFVRVLFRVYAQQKGDNCGEDIDIRPRELVHLLLSSYGATCAEVDMEIYDLIHEIESYDKSSAGTVAQLDYLWGVASLNVKKDWEHDKDFEEHRKVQFRANLPVDPKLCAQTVLYFPYFKFVSEGTKLQKDNSTVVQQASCTTADKMQIYDPVFILRFSIHCLSMSYIEPIEFASLGLLAIAFVSLSSPDDDMRNLGDEVLAKFKTALKKCQKKKDVRQLLRLLSYLQRPSQRIPSIITVFAAEASLVLLDPSHENYSAISKYLKNSPKVNMNAIPLFQFFFWSSSVSFRADRLWMLRLLYVGLNTEDDAQIYIRNSVFEILMSFYSSPLSDNCSKELIIQIVKKAVHLHKVVRFLVEHCGLILWLSSVVSSLLGSECQDRKMLILTLLPKVLEVVNDITMPRNFVEWLPKHAMEQLSELSSHFFKLLVSGVIGVELIKEQNFVCNSILQILTLVLKMSQKNKICQPHFTLSDEGLFQLYEVVDVCSKTRCNATMVLGLKAILMSSPPINILRMDQEKLLKFLRWAVTTAIQSESTEELQPEDSDYNLLAVSGKNSPEDSLVSKLLRWLTASVIRGKLSCKISKLKPGSFSERPSLHTLQSLLEFHEEGFGEYAGYDILAVPIIYLLQLLGFSHGFLPSVVSALCLLLLSSSSESEFLVGPGSSLPLLSSKIRCPAEANPAWRWSFYEPWRDISMEELNEVEKLDEIHACERLLIVASNIIVKKSIGSKFFTLKDADNLHVYDWEKRSMIQSD</sequence>
<reference evidence="3 4" key="1">
    <citation type="submission" date="2024-12" db="EMBL/GenBank/DDBJ databases">
        <title>The unique morphological basis and parallel evolutionary history of personate flowers in Penstemon.</title>
        <authorList>
            <person name="Depatie T.H."/>
            <person name="Wessinger C.A."/>
        </authorList>
    </citation>
    <scope>NUCLEOTIDE SEQUENCE [LARGE SCALE GENOMIC DNA]</scope>
    <source>
        <strain evidence="3">WTNN_2</strain>
        <tissue evidence="3">Leaf</tissue>
    </source>
</reference>
<comment type="caution">
    <text evidence="3">The sequence shown here is derived from an EMBL/GenBank/DDBJ whole genome shotgun (WGS) entry which is preliminary data.</text>
</comment>
<dbReference type="InterPro" id="IPR032436">
    <property type="entry name" value="URB1_C"/>
</dbReference>